<feature type="region of interest" description="Disordered" evidence="10">
    <location>
        <begin position="1"/>
        <end position="21"/>
    </location>
</feature>
<dbReference type="PANTHER" id="PTHR31165:SF59">
    <property type="entry name" value="PROTEIN LIGHT-DEPENDENT SHORT HYPOCOTYLS 6"/>
    <property type="match status" value="1"/>
</dbReference>
<evidence type="ECO:0000256" key="7">
    <source>
        <dbReference type="ARBA" id="ARBA00023125"/>
    </source>
</evidence>
<feature type="domain" description="ALOG" evidence="11">
    <location>
        <begin position="40"/>
        <end position="167"/>
    </location>
</feature>
<dbReference type="GeneID" id="115974095"/>
<evidence type="ECO:0000256" key="1">
    <source>
        <dbReference type="ARBA" id="ARBA00004123"/>
    </source>
</evidence>
<dbReference type="GO" id="GO:0005634">
    <property type="term" value="C:nucleus"/>
    <property type="evidence" value="ECO:0007669"/>
    <property type="project" value="UniProtKB-SubCell"/>
</dbReference>
<dbReference type="RefSeq" id="XP_030950172.1">
    <property type="nucleotide sequence ID" value="XM_031094312.1"/>
</dbReference>
<dbReference type="InParanoid" id="A0A7N2R0G9"/>
<dbReference type="SUPFAM" id="SSF52058">
    <property type="entry name" value="L domain-like"/>
    <property type="match status" value="1"/>
</dbReference>
<dbReference type="KEGG" id="qlo:115974095"/>
<keyword evidence="8" id="KW-0804">Transcription</keyword>
<organism evidence="12 13">
    <name type="scientific">Quercus lobata</name>
    <name type="common">Valley oak</name>
    <dbReference type="NCBI Taxonomy" id="97700"/>
    <lineage>
        <taxon>Eukaryota</taxon>
        <taxon>Viridiplantae</taxon>
        <taxon>Streptophyta</taxon>
        <taxon>Embryophyta</taxon>
        <taxon>Tracheophyta</taxon>
        <taxon>Spermatophyta</taxon>
        <taxon>Magnoliopsida</taxon>
        <taxon>eudicotyledons</taxon>
        <taxon>Gunneridae</taxon>
        <taxon>Pentapetalae</taxon>
        <taxon>rosids</taxon>
        <taxon>fabids</taxon>
        <taxon>Fagales</taxon>
        <taxon>Fagaceae</taxon>
        <taxon>Quercus</taxon>
    </lineage>
</organism>
<dbReference type="InterPro" id="IPR003591">
    <property type="entry name" value="Leu-rich_rpt_typical-subtyp"/>
</dbReference>
<comment type="similarity">
    <text evidence="2">Belongs to the plant homeotic and developmental regulators ALOG protein family.</text>
</comment>
<dbReference type="EnsemblPlants" id="QL02p102815:mrna">
    <property type="protein sequence ID" value="QL02p102815:mrna"/>
    <property type="gene ID" value="QL02p102815"/>
</dbReference>
<evidence type="ECO:0000256" key="8">
    <source>
        <dbReference type="ARBA" id="ARBA00023163"/>
    </source>
</evidence>
<dbReference type="OrthoDB" id="1938824at2759"/>
<dbReference type="InterPro" id="IPR055414">
    <property type="entry name" value="LRR_R13L4/SHOC2-like"/>
</dbReference>
<evidence type="ECO:0000256" key="10">
    <source>
        <dbReference type="SAM" id="MobiDB-lite"/>
    </source>
</evidence>
<evidence type="ECO:0000256" key="2">
    <source>
        <dbReference type="ARBA" id="ARBA00010308"/>
    </source>
</evidence>
<evidence type="ECO:0000256" key="6">
    <source>
        <dbReference type="ARBA" id="ARBA00023015"/>
    </source>
</evidence>
<keyword evidence="9" id="KW-0539">Nucleus</keyword>
<reference evidence="13" key="1">
    <citation type="journal article" date="2016" name="G3 (Bethesda)">
        <title>First Draft Assembly and Annotation of the Genome of a California Endemic Oak Quercus lobata Nee (Fagaceae).</title>
        <authorList>
            <person name="Sork V.L."/>
            <person name="Fitz-Gibbon S.T."/>
            <person name="Puiu D."/>
            <person name="Crepeau M."/>
            <person name="Gugger P.F."/>
            <person name="Sherman R."/>
            <person name="Stevens K."/>
            <person name="Langley C.H."/>
            <person name="Pellegrini M."/>
            <person name="Salzberg S.L."/>
        </authorList>
    </citation>
    <scope>NUCLEOTIDE SEQUENCE [LARGE SCALE GENOMIC DNA]</scope>
    <source>
        <strain evidence="13">cv. SW786</strain>
    </source>
</reference>
<evidence type="ECO:0000313" key="13">
    <source>
        <dbReference type="Proteomes" id="UP000594261"/>
    </source>
</evidence>
<dbReference type="Pfam" id="PF04852">
    <property type="entry name" value="ALOG_dom"/>
    <property type="match status" value="1"/>
</dbReference>
<proteinExistence type="inferred from homology"/>
<dbReference type="Gene3D" id="1.25.40.10">
    <property type="entry name" value="Tetratricopeptide repeat domain"/>
    <property type="match status" value="1"/>
</dbReference>
<dbReference type="Pfam" id="PF26130">
    <property type="entry name" value="PB1-like"/>
    <property type="match status" value="1"/>
</dbReference>
<keyword evidence="4" id="KW-0433">Leucine-rich repeat</keyword>
<evidence type="ECO:0000256" key="3">
    <source>
        <dbReference type="ARBA" id="ARBA00022473"/>
    </source>
</evidence>
<dbReference type="Gene3D" id="3.80.10.10">
    <property type="entry name" value="Ribonuclease Inhibitor"/>
    <property type="match status" value="1"/>
</dbReference>
<keyword evidence="5" id="KW-0677">Repeat</keyword>
<evidence type="ECO:0000256" key="4">
    <source>
        <dbReference type="ARBA" id="ARBA00022614"/>
    </source>
</evidence>
<dbReference type="Pfam" id="PF23598">
    <property type="entry name" value="LRR_14"/>
    <property type="match status" value="1"/>
</dbReference>
<feature type="region of interest" description="Disordered" evidence="10">
    <location>
        <begin position="803"/>
        <end position="863"/>
    </location>
</feature>
<reference evidence="12" key="2">
    <citation type="submission" date="2021-01" db="UniProtKB">
        <authorList>
            <consortium name="EnsemblPlants"/>
        </authorList>
    </citation>
    <scope>IDENTIFICATION</scope>
</reference>
<dbReference type="InterPro" id="IPR040222">
    <property type="entry name" value="ALOG"/>
</dbReference>
<feature type="region of interest" description="Disordered" evidence="10">
    <location>
        <begin position="181"/>
        <end position="210"/>
    </location>
</feature>
<dbReference type="GO" id="GO:0009299">
    <property type="term" value="P:mRNA transcription"/>
    <property type="evidence" value="ECO:0007669"/>
    <property type="project" value="TreeGrafter"/>
</dbReference>
<evidence type="ECO:0000259" key="11">
    <source>
        <dbReference type="PROSITE" id="PS51697"/>
    </source>
</evidence>
<dbReference type="PROSITE" id="PS51697">
    <property type="entry name" value="ALOG"/>
    <property type="match status" value="1"/>
</dbReference>
<dbReference type="InterPro" id="IPR006936">
    <property type="entry name" value="ALOG_dom"/>
</dbReference>
<evidence type="ECO:0000313" key="12">
    <source>
        <dbReference type="EnsemblPlants" id="QL02p102815:mrna"/>
    </source>
</evidence>
<dbReference type="Gramene" id="QL02p102815:mrna">
    <property type="protein sequence ID" value="QL02p102815:mrna"/>
    <property type="gene ID" value="QL02p102815"/>
</dbReference>
<evidence type="ECO:0000256" key="5">
    <source>
        <dbReference type="ARBA" id="ARBA00022737"/>
    </source>
</evidence>
<keyword evidence="7" id="KW-0238">DNA-binding</keyword>
<protein>
    <recommendedName>
        <fullName evidence="11">ALOG domain-containing protein</fullName>
    </recommendedName>
</protein>
<dbReference type="Proteomes" id="UP000594261">
    <property type="component" value="Chromosome 2"/>
</dbReference>
<comment type="subcellular location">
    <subcellularLocation>
        <location evidence="1">Nucleus</location>
    </subcellularLocation>
</comment>
<keyword evidence="13" id="KW-1185">Reference proteome</keyword>
<dbReference type="SMART" id="SM00369">
    <property type="entry name" value="LRR_TYP"/>
    <property type="match status" value="2"/>
</dbReference>
<feature type="compositionally biased region" description="Polar residues" evidence="10">
    <location>
        <begin position="830"/>
        <end position="850"/>
    </location>
</feature>
<dbReference type="PANTHER" id="PTHR31165">
    <property type="entry name" value="PROTEIN G1-LIKE2"/>
    <property type="match status" value="1"/>
</dbReference>
<evidence type="ECO:0000256" key="9">
    <source>
        <dbReference type="ARBA" id="ARBA00023242"/>
    </source>
</evidence>
<feature type="compositionally biased region" description="Pro residues" evidence="10">
    <location>
        <begin position="813"/>
        <end position="823"/>
    </location>
</feature>
<dbReference type="GO" id="GO:0009416">
    <property type="term" value="P:response to light stimulus"/>
    <property type="evidence" value="ECO:0007669"/>
    <property type="project" value="TreeGrafter"/>
</dbReference>
<dbReference type="InterPro" id="IPR058594">
    <property type="entry name" value="PB1-like_dom_pln"/>
</dbReference>
<keyword evidence="6" id="KW-0805">Transcription regulation</keyword>
<keyword evidence="3" id="KW-0217">Developmental protein</keyword>
<accession>A0A7N2R0G9</accession>
<dbReference type="InterPro" id="IPR032675">
    <property type="entry name" value="LRR_dom_sf"/>
</dbReference>
<name>A0A7N2R0G9_QUELO</name>
<dbReference type="InterPro" id="IPR011990">
    <property type="entry name" value="TPR-like_helical_dom_sf"/>
</dbReference>
<dbReference type="AlphaFoldDB" id="A0A7N2R0G9"/>
<gene>
    <name evidence="12" type="primary">LOC115974095</name>
</gene>
<sequence length="863" mass="96354">MDSASFAGKLEKSKSDPNWVGNPLATAPAIPSLSSASLDWYDSQKRRDWNTFLQYLEKQEPPITLARCNEYHVLDFLRYLDQFGKTKVHITGCPFFGRPNPPAPCACPQRQSWVNLDALIERLRPAFEENGGRPESNPFAARFVRGYLSLVRECQVDARGIPFKRKEGKCPTAVTDKTVVASKGQGGNTTDTGSDGDGSGGAAQTTFTTASSDGIEEHIEDCDKTVELGRQLQSDSKMIATSFTGKQLGWQIVVQNLLNDEEPVIETLQKALPEHHYLDTFKKLNDAEKAKRELEQKEYIDTKLANEEHEKEEKNEDEVEGIQVEEMQLQASSTLKPQGVVFDGEAIKKLKSSEMEPEASEQHGLFLMQGGLGLTKPPKDEDWKNAKEIYLMDNELSDLPDNPRCPNLSALFLPRNYKLRMIPQPFFNFMPALQILNLSRTGIKSLPDSLIRLVSLKRLFLNDCHRLMILLPKVGDLKQLEVLDLEGANIMDLPKEIKNLTNLTCLEVSFYGYTSNGRRTMQSNAVVPCGVISALSQLEELNIDVNPDDERWDAYVEDSLTIFKSYDAERIVLGSLEHLYIYYMKSLRSIWEGPVPQHSLFLLRSLTLSTCPQLTTIFTQGLLDNLCILGELKVEYCPSIKSIMADEEVKFKVHYGGTFLWNPSLEYFDGKVEIVYKDLDRLSYFEIEGICEELGITEPFRLHYIVLGGNLEQDLRLIHDDTNVVSMCKLYKGSPRNTIILYVESGHAPLVVEVLEGFGGGIDGGVGQGVGERFGGGVARGGDASVGVEEEFDWLNKGLEKEDFGDDVFGESSPPPSNPPYPNNDPSQPTTDTPQSNTNTPQSNIDAPQPSTIPPPNIDLDEE</sequence>
<dbReference type="GO" id="GO:0003677">
    <property type="term" value="F:DNA binding"/>
    <property type="evidence" value="ECO:0007669"/>
    <property type="project" value="UniProtKB-KW"/>
</dbReference>